<dbReference type="InterPro" id="IPR001849">
    <property type="entry name" value="PH_domain"/>
</dbReference>
<dbReference type="PANTHER" id="PTHR10972">
    <property type="entry name" value="OXYSTEROL-BINDING PROTEIN-RELATED"/>
    <property type="match status" value="1"/>
</dbReference>
<name>W4KNT7_HETIT</name>
<evidence type="ECO:0000256" key="4">
    <source>
        <dbReference type="ARBA" id="ARBA00023121"/>
    </source>
</evidence>
<dbReference type="GO" id="GO:0005886">
    <property type="term" value="C:plasma membrane"/>
    <property type="evidence" value="ECO:0007669"/>
    <property type="project" value="TreeGrafter"/>
</dbReference>
<dbReference type="Gene3D" id="2.30.29.30">
    <property type="entry name" value="Pleckstrin-homology domain (PH domain)/Phosphotyrosine-binding domain (PTB)"/>
    <property type="match status" value="1"/>
</dbReference>
<dbReference type="GO" id="GO:0032934">
    <property type="term" value="F:sterol binding"/>
    <property type="evidence" value="ECO:0007669"/>
    <property type="project" value="TreeGrafter"/>
</dbReference>
<feature type="region of interest" description="Disordered" evidence="5">
    <location>
        <begin position="140"/>
        <end position="162"/>
    </location>
</feature>
<sequence length="680" mass="75612">MQVAPHKHTALLALPAATSPVAFPPSTAVIREGWVLKKRRKKMQGFARRYFVLYQSGLLSYSFEPGKPSRDQIELPHAAISTARGQKDIHIDSNNATFHIKCLNTEDFDEWMVSFRQFIAPPADARSLGRRSSVGRGICLAAHAPSGPTTPPDQSDSRPSSTLLPFDRVQAALAALKSQQAALAKLLPALPQIDTTNPPTAHGSPLPTTAEEEYRRSPSPVKLNSAIGRRKRASTVASVSDGGSVFYDAEGETEGAQEFVLDTTLPTDYEAGMDSRITTADSRSDDYHGSDASDTDEEQVAHGPSPSKDEMELARPLEIVRRTQLPTGPVGDEGSLFAVLKKNVGKDLTSIAFPVTFNEPLTLLQRAAEEVEYHSLLSEAARAQDPVERFCYIAAFAVSGYAHTKHRSSRKGFNPMLAETFEDPRMKFISEKVCHNPVILAYHAEGDGWEMFATSSGKTKFWGKSLEIIPIGTNHVKIGDDHYQWKKPSSFMRNLMMGTKYLEHTGKMTIENVSTDARCIVEFKENGYWGISNLVSGTVHSSSGAIDAIIEGRWDESLARKLGPSHLHVLWKISTFPKNALDYYGFTSWGITLNEITSDLAGKLPPTDSRYRPDVRALEEGKLDLAESEKTRVEELQRERRRQGMNRSPKWFKQVGDEWEYVGGYWEQRAKGWKDIDPLW</sequence>
<evidence type="ECO:0000313" key="7">
    <source>
        <dbReference type="EMBL" id="ETW87472.1"/>
    </source>
</evidence>
<dbReference type="InterPro" id="IPR000648">
    <property type="entry name" value="Oxysterol-bd"/>
</dbReference>
<dbReference type="SUPFAM" id="SSF50729">
    <property type="entry name" value="PH domain-like"/>
    <property type="match status" value="1"/>
</dbReference>
<evidence type="ECO:0000256" key="1">
    <source>
        <dbReference type="ARBA" id="ARBA00008842"/>
    </source>
</evidence>
<feature type="compositionally biased region" description="Polar residues" evidence="5">
    <location>
        <begin position="152"/>
        <end position="162"/>
    </location>
</feature>
<feature type="compositionally biased region" description="Basic and acidic residues" evidence="5">
    <location>
        <begin position="282"/>
        <end position="291"/>
    </location>
</feature>
<dbReference type="PROSITE" id="PS50003">
    <property type="entry name" value="PH_DOMAIN"/>
    <property type="match status" value="1"/>
</dbReference>
<feature type="domain" description="PH" evidence="6">
    <location>
        <begin position="28"/>
        <end position="120"/>
    </location>
</feature>
<proteinExistence type="inferred from homology"/>
<gene>
    <name evidence="7" type="ORF">HETIRDRAFT_42129</name>
</gene>
<dbReference type="OrthoDB" id="416222at2759"/>
<dbReference type="PANTHER" id="PTHR10972:SF203">
    <property type="entry name" value="OXYSTEROL-BINDING PROTEIN HOMOLOG 3"/>
    <property type="match status" value="1"/>
</dbReference>
<dbReference type="RefSeq" id="XP_009540352.1">
    <property type="nucleotide sequence ID" value="XM_009542057.1"/>
</dbReference>
<dbReference type="STRING" id="747525.W4KNT7"/>
<dbReference type="GO" id="GO:0030011">
    <property type="term" value="P:maintenance of cell polarity"/>
    <property type="evidence" value="ECO:0007669"/>
    <property type="project" value="TreeGrafter"/>
</dbReference>
<dbReference type="GO" id="GO:0120009">
    <property type="term" value="P:intermembrane lipid transfer"/>
    <property type="evidence" value="ECO:0007669"/>
    <property type="project" value="UniProtKB-ARBA"/>
</dbReference>
<dbReference type="InterPro" id="IPR041680">
    <property type="entry name" value="PH_8"/>
</dbReference>
<dbReference type="GO" id="GO:0034727">
    <property type="term" value="P:piecemeal microautophagy of the nucleus"/>
    <property type="evidence" value="ECO:0007669"/>
    <property type="project" value="TreeGrafter"/>
</dbReference>
<evidence type="ECO:0000313" key="8">
    <source>
        <dbReference type="Proteomes" id="UP000030671"/>
    </source>
</evidence>
<evidence type="ECO:0000259" key="6">
    <source>
        <dbReference type="PROSITE" id="PS50003"/>
    </source>
</evidence>
<dbReference type="InParanoid" id="W4KNT7"/>
<comment type="similarity">
    <text evidence="1">Belongs to the OSBP family.</text>
</comment>
<dbReference type="GO" id="GO:0006887">
    <property type="term" value="P:exocytosis"/>
    <property type="evidence" value="ECO:0007669"/>
    <property type="project" value="TreeGrafter"/>
</dbReference>
<dbReference type="eggNOG" id="KOG1737">
    <property type="taxonomic scope" value="Eukaryota"/>
</dbReference>
<dbReference type="Pfam" id="PF01237">
    <property type="entry name" value="Oxysterol_BP"/>
    <property type="match status" value="1"/>
</dbReference>
<dbReference type="CDD" id="cd13289">
    <property type="entry name" value="PH_Osh3p_yeast"/>
    <property type="match status" value="1"/>
</dbReference>
<protein>
    <recommendedName>
        <fullName evidence="6">PH domain-containing protein</fullName>
    </recommendedName>
</protein>
<dbReference type="FunFam" id="2.40.160.120:FF:000001">
    <property type="entry name" value="Oxysterol-binding protein"/>
    <property type="match status" value="1"/>
</dbReference>
<feature type="region of interest" description="Disordered" evidence="5">
    <location>
        <begin position="274"/>
        <end position="310"/>
    </location>
</feature>
<keyword evidence="8" id="KW-1185">Reference proteome</keyword>
<organism evidence="7 8">
    <name type="scientific">Heterobasidion irregulare (strain TC 32-1)</name>
    <dbReference type="NCBI Taxonomy" id="747525"/>
    <lineage>
        <taxon>Eukaryota</taxon>
        <taxon>Fungi</taxon>
        <taxon>Dikarya</taxon>
        <taxon>Basidiomycota</taxon>
        <taxon>Agaricomycotina</taxon>
        <taxon>Agaricomycetes</taxon>
        <taxon>Russulales</taxon>
        <taxon>Bondarzewiaceae</taxon>
        <taxon>Heterobasidion</taxon>
        <taxon>Heterobasidion annosum species complex</taxon>
    </lineage>
</organism>
<keyword evidence="4" id="KW-0446">Lipid-binding</keyword>
<dbReference type="EMBL" id="KI925454">
    <property type="protein sequence ID" value="ETW87472.1"/>
    <property type="molecule type" value="Genomic_DNA"/>
</dbReference>
<dbReference type="GO" id="GO:0032541">
    <property type="term" value="C:cortical endoplasmic reticulum"/>
    <property type="evidence" value="ECO:0007669"/>
    <property type="project" value="TreeGrafter"/>
</dbReference>
<evidence type="ECO:0000256" key="3">
    <source>
        <dbReference type="ARBA" id="ARBA00023055"/>
    </source>
</evidence>
<keyword evidence="2" id="KW-0813">Transport</keyword>
<feature type="region of interest" description="Disordered" evidence="5">
    <location>
        <begin position="193"/>
        <end position="220"/>
    </location>
</feature>
<dbReference type="AlphaFoldDB" id="W4KNT7"/>
<evidence type="ECO:0000256" key="5">
    <source>
        <dbReference type="SAM" id="MobiDB-lite"/>
    </source>
</evidence>
<dbReference type="HOGENOM" id="CLU_007105_4_0_1"/>
<dbReference type="SUPFAM" id="SSF144000">
    <property type="entry name" value="Oxysterol-binding protein-like"/>
    <property type="match status" value="1"/>
</dbReference>
<dbReference type="GO" id="GO:0006897">
    <property type="term" value="P:endocytosis"/>
    <property type="evidence" value="ECO:0007669"/>
    <property type="project" value="TreeGrafter"/>
</dbReference>
<dbReference type="InterPro" id="IPR011993">
    <property type="entry name" value="PH-like_dom_sf"/>
</dbReference>
<dbReference type="GO" id="GO:0035621">
    <property type="term" value="P:ER to Golgi ceramide transport"/>
    <property type="evidence" value="ECO:0007669"/>
    <property type="project" value="TreeGrafter"/>
</dbReference>
<dbReference type="InterPro" id="IPR037239">
    <property type="entry name" value="OSBP_sf"/>
</dbReference>
<dbReference type="GO" id="GO:0097038">
    <property type="term" value="C:perinuclear endoplasmic reticulum"/>
    <property type="evidence" value="ECO:0007669"/>
    <property type="project" value="TreeGrafter"/>
</dbReference>
<dbReference type="Gene3D" id="2.40.160.120">
    <property type="match status" value="1"/>
</dbReference>
<keyword evidence="3" id="KW-0445">Lipid transport</keyword>
<dbReference type="Gene3D" id="3.30.70.3490">
    <property type="match status" value="1"/>
</dbReference>
<dbReference type="Proteomes" id="UP000030671">
    <property type="component" value="Unassembled WGS sequence"/>
</dbReference>
<dbReference type="GO" id="GO:0005829">
    <property type="term" value="C:cytosol"/>
    <property type="evidence" value="ECO:0007669"/>
    <property type="project" value="TreeGrafter"/>
</dbReference>
<evidence type="ECO:0000256" key="2">
    <source>
        <dbReference type="ARBA" id="ARBA00022448"/>
    </source>
</evidence>
<dbReference type="SMART" id="SM00233">
    <property type="entry name" value="PH"/>
    <property type="match status" value="1"/>
</dbReference>
<dbReference type="FunCoup" id="W4KNT7">
    <property type="interactions" value="123"/>
</dbReference>
<accession>W4KNT7</accession>
<reference evidence="7 8" key="1">
    <citation type="journal article" date="2012" name="New Phytol.">
        <title>Insight into trade-off between wood decay and parasitism from the genome of a fungal forest pathogen.</title>
        <authorList>
            <person name="Olson A."/>
            <person name="Aerts A."/>
            <person name="Asiegbu F."/>
            <person name="Belbahri L."/>
            <person name="Bouzid O."/>
            <person name="Broberg A."/>
            <person name="Canback B."/>
            <person name="Coutinho P.M."/>
            <person name="Cullen D."/>
            <person name="Dalman K."/>
            <person name="Deflorio G."/>
            <person name="van Diepen L.T."/>
            <person name="Dunand C."/>
            <person name="Duplessis S."/>
            <person name="Durling M."/>
            <person name="Gonthier P."/>
            <person name="Grimwood J."/>
            <person name="Fossdal C.G."/>
            <person name="Hansson D."/>
            <person name="Henrissat B."/>
            <person name="Hietala A."/>
            <person name="Himmelstrand K."/>
            <person name="Hoffmeister D."/>
            <person name="Hogberg N."/>
            <person name="James T.Y."/>
            <person name="Karlsson M."/>
            <person name="Kohler A."/>
            <person name="Kues U."/>
            <person name="Lee Y.H."/>
            <person name="Lin Y.C."/>
            <person name="Lind M."/>
            <person name="Lindquist E."/>
            <person name="Lombard V."/>
            <person name="Lucas S."/>
            <person name="Lunden K."/>
            <person name="Morin E."/>
            <person name="Murat C."/>
            <person name="Park J."/>
            <person name="Raffaello T."/>
            <person name="Rouze P."/>
            <person name="Salamov A."/>
            <person name="Schmutz J."/>
            <person name="Solheim H."/>
            <person name="Stahlberg J."/>
            <person name="Velez H."/>
            <person name="de Vries R.P."/>
            <person name="Wiebenga A."/>
            <person name="Woodward S."/>
            <person name="Yakovlev I."/>
            <person name="Garbelotto M."/>
            <person name="Martin F."/>
            <person name="Grigoriev I.V."/>
            <person name="Stenlid J."/>
        </authorList>
    </citation>
    <scope>NUCLEOTIDE SEQUENCE [LARGE SCALE GENOMIC DNA]</scope>
    <source>
        <strain evidence="7 8">TC 32-1</strain>
    </source>
</reference>
<dbReference type="KEGG" id="hir:HETIRDRAFT_42129"/>
<dbReference type="GeneID" id="20673717"/>
<dbReference type="Pfam" id="PF15409">
    <property type="entry name" value="PH_8"/>
    <property type="match status" value="1"/>
</dbReference>